<dbReference type="Proteomes" id="UP000516134">
    <property type="component" value="Chromosome"/>
</dbReference>
<evidence type="ECO:0000256" key="10">
    <source>
        <dbReference type="HAMAP-Rule" id="MF_00236"/>
    </source>
</evidence>
<evidence type="ECO:0000256" key="1">
    <source>
        <dbReference type="ARBA" id="ARBA00004162"/>
    </source>
</evidence>
<feature type="compositionally biased region" description="Polar residues" evidence="11">
    <location>
        <begin position="105"/>
        <end position="116"/>
    </location>
</feature>
<dbReference type="PANTHER" id="PTHR42982">
    <property type="entry name" value="SEC-INDEPENDENT PROTEIN TRANSLOCASE PROTEIN TATA"/>
    <property type="match status" value="1"/>
</dbReference>
<dbReference type="Gene3D" id="1.20.5.3310">
    <property type="match status" value="1"/>
</dbReference>
<keyword evidence="5 10" id="KW-0812">Transmembrane</keyword>
<dbReference type="InterPro" id="IPR006312">
    <property type="entry name" value="TatA/E"/>
</dbReference>
<dbReference type="RefSeq" id="WP_187715083.1">
    <property type="nucleotide sequence ID" value="NZ_CP060780.1"/>
</dbReference>
<comment type="subcellular location">
    <subcellularLocation>
        <location evidence="1 10">Cell membrane</location>
        <topology evidence="1 10">Single-pass membrane protein</topology>
    </subcellularLocation>
</comment>
<keyword evidence="2 10" id="KW-0813">Transport</keyword>
<evidence type="ECO:0000256" key="3">
    <source>
        <dbReference type="ARBA" id="ARBA00022475"/>
    </source>
</evidence>
<keyword evidence="13" id="KW-1185">Reference proteome</keyword>
<evidence type="ECO:0000256" key="2">
    <source>
        <dbReference type="ARBA" id="ARBA00022448"/>
    </source>
</evidence>
<protein>
    <recommendedName>
        <fullName evidence="10">Sec-independent protein translocase protein TatA</fullName>
    </recommendedName>
</protein>
<evidence type="ECO:0000256" key="6">
    <source>
        <dbReference type="ARBA" id="ARBA00022927"/>
    </source>
</evidence>
<comment type="function">
    <text evidence="10">Part of the twin-arginine translocation (Tat) system that transports large folded proteins containing a characteristic twin-arginine motif in their signal peptide across membranes. TatA could form the protein-conducting channel of the Tat system.</text>
</comment>
<dbReference type="NCBIfam" id="TIGR01411">
    <property type="entry name" value="tatAE"/>
    <property type="match status" value="1"/>
</dbReference>
<dbReference type="PANTHER" id="PTHR42982:SF1">
    <property type="entry name" value="SEC-INDEPENDENT PROTEIN TRANSLOCASE PROTEIN TATA"/>
    <property type="match status" value="1"/>
</dbReference>
<keyword evidence="9 10" id="KW-0472">Membrane</keyword>
<proteinExistence type="inferred from homology"/>
<dbReference type="HAMAP" id="MF_00236">
    <property type="entry name" value="TatA_E"/>
    <property type="match status" value="1"/>
</dbReference>
<gene>
    <name evidence="10 12" type="primary">tatA</name>
    <name evidence="12" type="ORF">H9L15_02850</name>
</gene>
<keyword evidence="3 10" id="KW-1003">Cell membrane</keyword>
<feature type="compositionally biased region" description="Basic and acidic residues" evidence="11">
    <location>
        <begin position="49"/>
        <end position="68"/>
    </location>
</feature>
<keyword evidence="4" id="KW-0997">Cell inner membrane</keyword>
<evidence type="ECO:0000256" key="4">
    <source>
        <dbReference type="ARBA" id="ARBA00022519"/>
    </source>
</evidence>
<keyword evidence="6 10" id="KW-0653">Protein transport</keyword>
<keyword evidence="8 10" id="KW-0811">Translocation</keyword>
<reference evidence="12 13" key="1">
    <citation type="submission" date="2020-08" db="EMBL/GenBank/DDBJ databases">
        <title>Genome sequence of Sphingomonas daechungensis KACC 18115T.</title>
        <authorList>
            <person name="Hyun D.-W."/>
            <person name="Bae J.-W."/>
        </authorList>
    </citation>
    <scope>NUCLEOTIDE SEQUENCE [LARGE SCALE GENOMIC DNA]</scope>
    <source>
        <strain evidence="12 13">KACC 18115</strain>
    </source>
</reference>
<evidence type="ECO:0000256" key="9">
    <source>
        <dbReference type="ARBA" id="ARBA00023136"/>
    </source>
</evidence>
<evidence type="ECO:0000313" key="12">
    <source>
        <dbReference type="EMBL" id="QNP43658.1"/>
    </source>
</evidence>
<comment type="similarity">
    <text evidence="10">Belongs to the TatA/E family.</text>
</comment>
<dbReference type="EMBL" id="CP060780">
    <property type="protein sequence ID" value="QNP43658.1"/>
    <property type="molecule type" value="Genomic_DNA"/>
</dbReference>
<evidence type="ECO:0000256" key="7">
    <source>
        <dbReference type="ARBA" id="ARBA00022989"/>
    </source>
</evidence>
<dbReference type="Pfam" id="PF02416">
    <property type="entry name" value="TatA_B_E"/>
    <property type="match status" value="1"/>
</dbReference>
<dbReference type="InterPro" id="IPR003369">
    <property type="entry name" value="TatA/B/E"/>
</dbReference>
<sequence>MGGFSFWHILILAIILLLLFGGNRFSNMMGDVAKGLKSFKQGMAEDEDEKRREEQRRADPRPLPRSEPIDVTPSRAVPPTPCRQPETIAPTANSGGDCRRCSASIPANLSSSRSSR</sequence>
<evidence type="ECO:0000256" key="8">
    <source>
        <dbReference type="ARBA" id="ARBA00023010"/>
    </source>
</evidence>
<keyword evidence="7 10" id="KW-1133">Transmembrane helix</keyword>
<evidence type="ECO:0000256" key="11">
    <source>
        <dbReference type="SAM" id="MobiDB-lite"/>
    </source>
</evidence>
<evidence type="ECO:0000313" key="13">
    <source>
        <dbReference type="Proteomes" id="UP000516134"/>
    </source>
</evidence>
<feature type="transmembrane region" description="Helical" evidence="10">
    <location>
        <begin position="6"/>
        <end position="25"/>
    </location>
</feature>
<evidence type="ECO:0000256" key="5">
    <source>
        <dbReference type="ARBA" id="ARBA00022692"/>
    </source>
</evidence>
<accession>A0ABX6T4L7</accession>
<organism evidence="12 13">
    <name type="scientific">Sphingomonas daechungensis</name>
    <dbReference type="NCBI Taxonomy" id="1176646"/>
    <lineage>
        <taxon>Bacteria</taxon>
        <taxon>Pseudomonadati</taxon>
        <taxon>Pseudomonadota</taxon>
        <taxon>Alphaproteobacteria</taxon>
        <taxon>Sphingomonadales</taxon>
        <taxon>Sphingomonadaceae</taxon>
        <taxon>Sphingomonas</taxon>
    </lineage>
</organism>
<name>A0ABX6T4L7_9SPHN</name>
<feature type="region of interest" description="Disordered" evidence="11">
    <location>
        <begin position="41"/>
        <end position="116"/>
    </location>
</feature>
<comment type="subunit">
    <text evidence="10">The Tat system comprises two distinct complexes: a TatABC complex, containing multiple copies of TatA, TatB and TatC subunits, and a separate TatA complex, containing only TatA subunits. Substrates initially bind to the TatABC complex, which probably triggers association of the separate TatA complex to form the active translocon.</text>
</comment>